<evidence type="ECO:0000256" key="1">
    <source>
        <dbReference type="ARBA" id="ARBA00000086"/>
    </source>
</evidence>
<dbReference type="Gene3D" id="3.30.200.20">
    <property type="entry name" value="Phosphorylase Kinase, domain 1"/>
    <property type="match status" value="1"/>
</dbReference>
<evidence type="ECO:0000313" key="12">
    <source>
        <dbReference type="Proteomes" id="UP000823749"/>
    </source>
</evidence>
<keyword evidence="7" id="KW-0234">DNA repair</keyword>
<evidence type="ECO:0000256" key="4">
    <source>
        <dbReference type="ARBA" id="ARBA00012000"/>
    </source>
</evidence>
<comment type="caution">
    <text evidence="11">The sequence shown here is derived from an EMBL/GenBank/DDBJ whole genome shotgun (WGS) entry which is preliminary data.</text>
</comment>
<keyword evidence="6" id="KW-0378">Hydrolase</keyword>
<dbReference type="GO" id="GO:0003677">
    <property type="term" value="F:DNA binding"/>
    <property type="evidence" value="ECO:0007669"/>
    <property type="project" value="InterPro"/>
</dbReference>
<feature type="binding site" evidence="9">
    <location>
        <position position="360"/>
    </location>
    <ligand>
        <name>ATP</name>
        <dbReference type="ChEBI" id="CHEBI:30616"/>
    </ligand>
</feature>
<keyword evidence="12" id="KW-1185">Reference proteome</keyword>
<evidence type="ECO:0000256" key="8">
    <source>
        <dbReference type="ARBA" id="ARBA00033426"/>
    </source>
</evidence>
<dbReference type="GO" id="GO:0006284">
    <property type="term" value="P:base-excision repair"/>
    <property type="evidence" value="ECO:0007669"/>
    <property type="project" value="InterPro"/>
</dbReference>
<keyword evidence="9" id="KW-0547">Nucleotide-binding</keyword>
<feature type="region of interest" description="Disordered" evidence="10">
    <location>
        <begin position="260"/>
        <end position="307"/>
    </location>
</feature>
<dbReference type="AlphaFoldDB" id="A0AAV6KJ29"/>
<dbReference type="NCBIfam" id="TIGR00567">
    <property type="entry name" value="3mg"/>
    <property type="match status" value="1"/>
</dbReference>
<dbReference type="PANTHER" id="PTHR10429:SF0">
    <property type="entry name" value="DNA-3-METHYLADENINE GLYCOSYLASE"/>
    <property type="match status" value="1"/>
</dbReference>
<keyword evidence="5" id="KW-0227">DNA damage</keyword>
<proteinExistence type="inferred from homology"/>
<dbReference type="Pfam" id="PF02245">
    <property type="entry name" value="Pur_DNA_glyco"/>
    <property type="match status" value="1"/>
</dbReference>
<evidence type="ECO:0000256" key="2">
    <source>
        <dbReference type="ARBA" id="ARBA00002421"/>
    </source>
</evidence>
<comment type="catalytic activity">
    <reaction evidence="1">
        <text>Hydrolysis of alkylated DNA, releasing 3-methyladenine, 3-methylguanine, 7-methylguanine and 7-methyladenine.</text>
        <dbReference type="EC" id="3.2.2.21"/>
    </reaction>
</comment>
<keyword evidence="9" id="KW-0067">ATP-binding</keyword>
<dbReference type="SUPFAM" id="SSF56112">
    <property type="entry name" value="Protein kinase-like (PK-like)"/>
    <property type="match status" value="1"/>
</dbReference>
<reference evidence="11" key="1">
    <citation type="submission" date="2020-08" db="EMBL/GenBank/DDBJ databases">
        <title>Plant Genome Project.</title>
        <authorList>
            <person name="Zhang R.-G."/>
        </authorList>
    </citation>
    <scope>NUCLEOTIDE SEQUENCE</scope>
    <source>
        <strain evidence="11">WSP0</strain>
        <tissue evidence="11">Leaf</tissue>
    </source>
</reference>
<dbReference type="PANTHER" id="PTHR10429">
    <property type="entry name" value="DNA-3-METHYLADENINE GLYCOSYLASE"/>
    <property type="match status" value="1"/>
</dbReference>
<dbReference type="Gene3D" id="1.10.510.10">
    <property type="entry name" value="Transferase(Phosphotransferase) domain 1"/>
    <property type="match status" value="1"/>
</dbReference>
<dbReference type="InterPro" id="IPR017441">
    <property type="entry name" value="Protein_kinase_ATP_BS"/>
</dbReference>
<comment type="similarity">
    <text evidence="3">Belongs to the DNA glycosylase MPG family.</text>
</comment>
<dbReference type="InterPro" id="IPR036995">
    <property type="entry name" value="MPG_sf"/>
</dbReference>
<sequence>MKRTQRLKRVLKSNVDTIDPNDDRKARTPLITKSSTIRAKPKPNPEVKPQPQLRTQFDSVSLTSTRHPPSPTILARDFYQIDALELAPLLLGKYLRTDDVVLRITEVEAYRPNDSACHGRFGITARTAPVFGPGGHAYVYLCYGLHTMLNVVADKEGVGAAVLIRSCAPVSGLDTIQQRRGMKSEKPVLLAGPGKVGQALGISTEWSSHPLFIPGGLEILDGPKPEKILIGPRVGIEYASPEHISALWRFAIADTPWISAPRSTLRPPPESPIVGSDSGDEAEQGKIMKEGSGRGEPRSNAAVRSGAPQKVLPIETPAFSLDELNRLTGNFGSKALIGEGSYGRVFFATLSDGQQAAIKKLDTSSSPDPEDDFARRKGVQGAEPGPVLTWNQRVKVAYGAAKGLEYLHEKATPRLSEDKVKQCVDPKLNNDYPPKAIAKMAAVAALCVQYEADFRPNMTIVVKALQPLLNSKPAGGPDSHA</sequence>
<gene>
    <name evidence="11" type="ORF">RHGRI_010421</name>
</gene>
<dbReference type="EMBL" id="JACTNZ010000004">
    <property type="protein sequence ID" value="KAG5552332.1"/>
    <property type="molecule type" value="Genomic_DNA"/>
</dbReference>
<feature type="compositionally biased region" description="Basic and acidic residues" evidence="10">
    <location>
        <begin position="283"/>
        <end position="297"/>
    </location>
</feature>
<evidence type="ECO:0000256" key="5">
    <source>
        <dbReference type="ARBA" id="ARBA00022763"/>
    </source>
</evidence>
<accession>A0AAV6KJ29</accession>
<dbReference type="EC" id="3.2.2.21" evidence="4"/>
<evidence type="ECO:0000256" key="3">
    <source>
        <dbReference type="ARBA" id="ARBA00009232"/>
    </source>
</evidence>
<dbReference type="SUPFAM" id="SSF50486">
    <property type="entry name" value="FMT C-terminal domain-like"/>
    <property type="match status" value="1"/>
</dbReference>
<evidence type="ECO:0000256" key="6">
    <source>
        <dbReference type="ARBA" id="ARBA00022801"/>
    </source>
</evidence>
<dbReference type="GO" id="GO:0003905">
    <property type="term" value="F:alkylbase DNA N-glycosylase activity"/>
    <property type="evidence" value="ECO:0007669"/>
    <property type="project" value="UniProtKB-EC"/>
</dbReference>
<evidence type="ECO:0000313" key="11">
    <source>
        <dbReference type="EMBL" id="KAG5552332.1"/>
    </source>
</evidence>
<protein>
    <recommendedName>
        <fullName evidence="4">DNA-3-methyladenine glycosylase II</fullName>
        <ecNumber evidence="4">3.2.2.21</ecNumber>
    </recommendedName>
    <alternativeName>
        <fullName evidence="8">3-methyladenine DNA glycosidase</fullName>
    </alternativeName>
</protein>
<feature type="region of interest" description="Disordered" evidence="10">
    <location>
        <begin position="361"/>
        <end position="385"/>
    </location>
</feature>
<comment type="function">
    <text evidence="2">Hydrolysis of the deoxyribose N-glycosidic bond to excise 3-methyladenine, and 7-methylguanine from the damaged DNA polymer formed by alkylation lesions.</text>
</comment>
<dbReference type="InterPro" id="IPR003180">
    <property type="entry name" value="MPG"/>
</dbReference>
<dbReference type="InterPro" id="IPR011009">
    <property type="entry name" value="Kinase-like_dom_sf"/>
</dbReference>
<evidence type="ECO:0000256" key="7">
    <source>
        <dbReference type="ARBA" id="ARBA00023204"/>
    </source>
</evidence>
<dbReference type="Proteomes" id="UP000823749">
    <property type="component" value="Chromosome 4"/>
</dbReference>
<feature type="compositionally biased region" description="Basic residues" evidence="10">
    <location>
        <begin position="1"/>
        <end position="11"/>
    </location>
</feature>
<dbReference type="Gene3D" id="3.10.300.10">
    <property type="entry name" value="Methylpurine-DNA glycosylase (MPG)"/>
    <property type="match status" value="1"/>
</dbReference>
<evidence type="ECO:0000256" key="9">
    <source>
        <dbReference type="PROSITE-ProRule" id="PRU10141"/>
    </source>
</evidence>
<dbReference type="HAMAP" id="MF_00527">
    <property type="entry name" value="3MGH"/>
    <property type="match status" value="1"/>
</dbReference>
<dbReference type="InterPro" id="IPR011034">
    <property type="entry name" value="Formyl_transferase-like_C_sf"/>
</dbReference>
<dbReference type="GO" id="GO:0005524">
    <property type="term" value="F:ATP binding"/>
    <property type="evidence" value="ECO:0007669"/>
    <property type="project" value="UniProtKB-UniRule"/>
</dbReference>
<evidence type="ECO:0000256" key="10">
    <source>
        <dbReference type="SAM" id="MobiDB-lite"/>
    </source>
</evidence>
<feature type="region of interest" description="Disordered" evidence="10">
    <location>
        <begin position="1"/>
        <end position="54"/>
    </location>
</feature>
<organism evidence="11 12">
    <name type="scientific">Rhododendron griersonianum</name>
    <dbReference type="NCBI Taxonomy" id="479676"/>
    <lineage>
        <taxon>Eukaryota</taxon>
        <taxon>Viridiplantae</taxon>
        <taxon>Streptophyta</taxon>
        <taxon>Embryophyta</taxon>
        <taxon>Tracheophyta</taxon>
        <taxon>Spermatophyta</taxon>
        <taxon>Magnoliopsida</taxon>
        <taxon>eudicotyledons</taxon>
        <taxon>Gunneridae</taxon>
        <taxon>Pentapetalae</taxon>
        <taxon>asterids</taxon>
        <taxon>Ericales</taxon>
        <taxon>Ericaceae</taxon>
        <taxon>Ericoideae</taxon>
        <taxon>Rhodoreae</taxon>
        <taxon>Rhododendron</taxon>
    </lineage>
</organism>
<dbReference type="FunFam" id="3.10.300.10:FF:000001">
    <property type="entry name" value="Putative 3-methyladenine DNA glycosylase"/>
    <property type="match status" value="1"/>
</dbReference>
<dbReference type="PROSITE" id="PS00107">
    <property type="entry name" value="PROTEIN_KINASE_ATP"/>
    <property type="match status" value="1"/>
</dbReference>
<name>A0AAV6KJ29_9ERIC</name>
<dbReference type="CDD" id="cd00540">
    <property type="entry name" value="AAG"/>
    <property type="match status" value="1"/>
</dbReference>